<sequence>MTTAPARPGPRPAHSRAALLIGRLTSRITDRLLGTALAVAACDPPAALHAPLLVRMLVLGAATTAWWAAPMVDARPFLTSMRWRTLAARRRTTVLPAAAIAVAAATGPPVWLVVCIAALLLAYLLVTDAWTAGVTAPPDCPRATPALAAAAATAVVLLAAQAPVAGTSWARLPASLAIAATTVCLVLALRTRRSPPG</sequence>
<evidence type="ECO:0000313" key="2">
    <source>
        <dbReference type="EMBL" id="GGJ58400.1"/>
    </source>
</evidence>
<keyword evidence="1" id="KW-0472">Membrane</keyword>
<dbReference type="Proteomes" id="UP000657574">
    <property type="component" value="Unassembled WGS sequence"/>
</dbReference>
<evidence type="ECO:0000256" key="1">
    <source>
        <dbReference type="SAM" id="Phobius"/>
    </source>
</evidence>
<gene>
    <name evidence="2" type="ORF">GCM10010121_081280</name>
</gene>
<feature type="transmembrane region" description="Helical" evidence="1">
    <location>
        <begin position="172"/>
        <end position="189"/>
    </location>
</feature>
<name>A0A917LBS0_9ACTN</name>
<accession>A0A917LBS0</accession>
<evidence type="ECO:0000313" key="3">
    <source>
        <dbReference type="Proteomes" id="UP000657574"/>
    </source>
</evidence>
<organism evidence="2 3">
    <name type="scientific">Streptomyces brasiliensis</name>
    <dbReference type="NCBI Taxonomy" id="1954"/>
    <lineage>
        <taxon>Bacteria</taxon>
        <taxon>Bacillati</taxon>
        <taxon>Actinomycetota</taxon>
        <taxon>Actinomycetes</taxon>
        <taxon>Kitasatosporales</taxon>
        <taxon>Streptomycetaceae</taxon>
        <taxon>Streptomyces</taxon>
    </lineage>
</organism>
<reference evidence="2" key="1">
    <citation type="journal article" date="2014" name="Int. J. Syst. Evol. Microbiol.">
        <title>Complete genome sequence of Corynebacterium casei LMG S-19264T (=DSM 44701T), isolated from a smear-ripened cheese.</title>
        <authorList>
            <consortium name="US DOE Joint Genome Institute (JGI-PGF)"/>
            <person name="Walter F."/>
            <person name="Albersmeier A."/>
            <person name="Kalinowski J."/>
            <person name="Ruckert C."/>
        </authorList>
    </citation>
    <scope>NUCLEOTIDE SEQUENCE</scope>
    <source>
        <strain evidence="2">JCM 3086</strain>
    </source>
</reference>
<dbReference type="RefSeq" id="WP_189316366.1">
    <property type="nucleotide sequence ID" value="NZ_BMQA01000057.1"/>
</dbReference>
<protein>
    <submittedName>
        <fullName evidence="2">Uncharacterized protein</fullName>
    </submittedName>
</protein>
<dbReference type="EMBL" id="BMQA01000057">
    <property type="protein sequence ID" value="GGJ58400.1"/>
    <property type="molecule type" value="Genomic_DNA"/>
</dbReference>
<keyword evidence="1" id="KW-0812">Transmembrane</keyword>
<reference evidence="2" key="2">
    <citation type="submission" date="2020-09" db="EMBL/GenBank/DDBJ databases">
        <authorList>
            <person name="Sun Q."/>
            <person name="Ohkuma M."/>
        </authorList>
    </citation>
    <scope>NUCLEOTIDE SEQUENCE</scope>
    <source>
        <strain evidence="2">JCM 3086</strain>
    </source>
</reference>
<keyword evidence="1" id="KW-1133">Transmembrane helix</keyword>
<comment type="caution">
    <text evidence="2">The sequence shown here is derived from an EMBL/GenBank/DDBJ whole genome shotgun (WGS) entry which is preliminary data.</text>
</comment>
<feature type="transmembrane region" description="Helical" evidence="1">
    <location>
        <begin position="93"/>
        <end position="126"/>
    </location>
</feature>
<dbReference type="AlphaFoldDB" id="A0A917LBS0"/>
<keyword evidence="3" id="KW-1185">Reference proteome</keyword>
<feature type="transmembrane region" description="Helical" evidence="1">
    <location>
        <begin position="52"/>
        <end position="72"/>
    </location>
</feature>
<proteinExistence type="predicted"/>